<name>A0A6D2J9X8_9BRAS</name>
<protein>
    <submittedName>
        <fullName evidence="1">Uncharacterized protein</fullName>
    </submittedName>
</protein>
<dbReference type="Proteomes" id="UP000467841">
    <property type="component" value="Unassembled WGS sequence"/>
</dbReference>
<evidence type="ECO:0000313" key="1">
    <source>
        <dbReference type="EMBL" id="CAA7037745.1"/>
    </source>
</evidence>
<sequence>MQQDSAEFLSVLLNLCGSELLRLIHASLVKQMEELARLRTVVARAIAAHLMAPPAQYRALIARALDGTGVEGRGPLSPSPPPPWFSWPPWSCRSICSPRWSGSCAHWLVNLVHDMFNMFCKKVSLDS</sequence>
<keyword evidence="2" id="KW-1185">Reference proteome</keyword>
<reference evidence="1" key="1">
    <citation type="submission" date="2020-01" db="EMBL/GenBank/DDBJ databases">
        <authorList>
            <person name="Mishra B."/>
        </authorList>
    </citation>
    <scope>NUCLEOTIDE SEQUENCE [LARGE SCALE GENOMIC DNA]</scope>
</reference>
<accession>A0A6D2J9X8</accession>
<organism evidence="1 2">
    <name type="scientific">Microthlaspi erraticum</name>
    <dbReference type="NCBI Taxonomy" id="1685480"/>
    <lineage>
        <taxon>Eukaryota</taxon>
        <taxon>Viridiplantae</taxon>
        <taxon>Streptophyta</taxon>
        <taxon>Embryophyta</taxon>
        <taxon>Tracheophyta</taxon>
        <taxon>Spermatophyta</taxon>
        <taxon>Magnoliopsida</taxon>
        <taxon>eudicotyledons</taxon>
        <taxon>Gunneridae</taxon>
        <taxon>Pentapetalae</taxon>
        <taxon>rosids</taxon>
        <taxon>malvids</taxon>
        <taxon>Brassicales</taxon>
        <taxon>Brassicaceae</taxon>
        <taxon>Coluteocarpeae</taxon>
        <taxon>Microthlaspi</taxon>
    </lineage>
</organism>
<proteinExistence type="predicted"/>
<evidence type="ECO:0000313" key="2">
    <source>
        <dbReference type="Proteomes" id="UP000467841"/>
    </source>
</evidence>
<comment type="caution">
    <text evidence="1">The sequence shown here is derived from an EMBL/GenBank/DDBJ whole genome shotgun (WGS) entry which is preliminary data.</text>
</comment>
<dbReference type="AlphaFoldDB" id="A0A6D2J9X8"/>
<gene>
    <name evidence="1" type="ORF">MERR_LOCUS24980</name>
</gene>
<dbReference type="EMBL" id="CACVBM020001181">
    <property type="protein sequence ID" value="CAA7037745.1"/>
    <property type="molecule type" value="Genomic_DNA"/>
</dbReference>